<protein>
    <submittedName>
        <fullName evidence="2">Uncharacterized protein</fullName>
    </submittedName>
</protein>
<organism evidence="2 3">
    <name type="scientific">Hypsizygus marmoreus</name>
    <name type="common">White beech mushroom</name>
    <name type="synonym">Agaricus marmoreus</name>
    <dbReference type="NCBI Taxonomy" id="39966"/>
    <lineage>
        <taxon>Eukaryota</taxon>
        <taxon>Fungi</taxon>
        <taxon>Dikarya</taxon>
        <taxon>Basidiomycota</taxon>
        <taxon>Agaricomycotina</taxon>
        <taxon>Agaricomycetes</taxon>
        <taxon>Agaricomycetidae</taxon>
        <taxon>Agaricales</taxon>
        <taxon>Tricholomatineae</taxon>
        <taxon>Lyophyllaceae</taxon>
        <taxon>Hypsizygus</taxon>
    </lineage>
</organism>
<dbReference type="EMBL" id="LUEZ02000110">
    <property type="protein sequence ID" value="RDB17554.1"/>
    <property type="molecule type" value="Genomic_DNA"/>
</dbReference>
<evidence type="ECO:0000313" key="3">
    <source>
        <dbReference type="Proteomes" id="UP000076154"/>
    </source>
</evidence>
<keyword evidence="3" id="KW-1185">Reference proteome</keyword>
<reference evidence="2" key="1">
    <citation type="submission" date="2018-04" db="EMBL/GenBank/DDBJ databases">
        <title>Whole genome sequencing of Hypsizygus marmoreus.</title>
        <authorList>
            <person name="Choi I.-G."/>
            <person name="Min B."/>
            <person name="Kim J.-G."/>
            <person name="Kim S."/>
            <person name="Oh Y.-L."/>
            <person name="Kong W.-S."/>
            <person name="Park H."/>
            <person name="Jeong J."/>
            <person name="Song E.-S."/>
        </authorList>
    </citation>
    <scope>NUCLEOTIDE SEQUENCE [LARGE SCALE GENOMIC DNA]</scope>
    <source>
        <strain evidence="2">51987-8</strain>
    </source>
</reference>
<dbReference type="InterPro" id="IPR046521">
    <property type="entry name" value="DUF6698"/>
</dbReference>
<dbReference type="InParanoid" id="A0A369JDP9"/>
<accession>A0A369JDP9</accession>
<evidence type="ECO:0000313" key="2">
    <source>
        <dbReference type="EMBL" id="RDB17554.1"/>
    </source>
</evidence>
<dbReference type="AlphaFoldDB" id="A0A369JDP9"/>
<gene>
    <name evidence="2" type="ORF">Hypma_001164</name>
</gene>
<comment type="caution">
    <text evidence="2">The sequence shown here is derived from an EMBL/GenBank/DDBJ whole genome shotgun (WGS) entry which is preliminary data.</text>
</comment>
<feature type="region of interest" description="Disordered" evidence="1">
    <location>
        <begin position="192"/>
        <end position="215"/>
    </location>
</feature>
<dbReference type="Pfam" id="PF20414">
    <property type="entry name" value="DUF6698"/>
    <property type="match status" value="1"/>
</dbReference>
<dbReference type="Proteomes" id="UP000076154">
    <property type="component" value="Unassembled WGS sequence"/>
</dbReference>
<name>A0A369JDP9_HYPMA</name>
<evidence type="ECO:0000256" key="1">
    <source>
        <dbReference type="SAM" id="MobiDB-lite"/>
    </source>
</evidence>
<proteinExistence type="predicted"/>
<feature type="non-terminal residue" evidence="2">
    <location>
        <position position="358"/>
    </location>
</feature>
<feature type="non-terminal residue" evidence="2">
    <location>
        <position position="1"/>
    </location>
</feature>
<sequence>LAEENWYDEEDELDIEHTAELIISCFSTDWVMDVGFQPARNSFKALVMHIPGVKKVIRVIFKDHFMAAYSSPGFLAYTQLHLKMQKGSLCYKATRVTIEDLSTMIVGVIFVQSSLRSLTGATERFILTSKKHSQTRRSATRNSSFSIHFGTRNGDPEYCVAAALWPFFLYPECQRNRDDELKGLFKEFTSPSSAKATKNDEDEENHEPRVKKRRTRITKHSVTSLIGLPEIRLRCETHNNWDTRHVDGNFSCVDLYNNIIAYFEVPLGPHAKAESIASRSGGQCMSLPIHSQYQTNCLRSPAMYLDPINAPLQLRQLSTHLSCERLHSAKRGSQHPNCSSRSNNNFVTTPWVPPIIHA</sequence>